<dbReference type="RefSeq" id="WP_115807786.1">
    <property type="nucleotide sequence ID" value="NZ_QREI01000001.1"/>
</dbReference>
<dbReference type="EMBL" id="QREI01000001">
    <property type="protein sequence ID" value="REE27434.1"/>
    <property type="molecule type" value="Genomic_DNA"/>
</dbReference>
<reference evidence="4 5" key="1">
    <citation type="submission" date="2018-07" db="EMBL/GenBank/DDBJ databases">
        <title>Genomic Encyclopedia of Type Strains, Phase III (KMG-III): the genomes of soil and plant-associated and newly described type strains.</title>
        <authorList>
            <person name="Whitman W."/>
        </authorList>
    </citation>
    <scope>NUCLEOTIDE SEQUENCE [LARGE SCALE GENOMIC DNA]</scope>
    <source>
        <strain evidence="4 5">CECT 7948</strain>
    </source>
</reference>
<evidence type="ECO:0000313" key="4">
    <source>
        <dbReference type="EMBL" id="REE27434.1"/>
    </source>
</evidence>
<gene>
    <name evidence="4" type="ORF">DFQ09_101265</name>
</gene>
<evidence type="ECO:0000256" key="1">
    <source>
        <dbReference type="ARBA" id="ARBA00023122"/>
    </source>
</evidence>
<dbReference type="Proteomes" id="UP000256919">
    <property type="component" value="Unassembled WGS sequence"/>
</dbReference>
<dbReference type="InterPro" id="IPR051257">
    <property type="entry name" value="Diverse_CBS-Domain"/>
</dbReference>
<feature type="domain" description="CBS" evidence="3">
    <location>
        <begin position="86"/>
        <end position="139"/>
    </location>
</feature>
<dbReference type="PANTHER" id="PTHR43080:SF2">
    <property type="entry name" value="CBS DOMAIN-CONTAINING PROTEIN"/>
    <property type="match status" value="1"/>
</dbReference>
<dbReference type="InterPro" id="IPR046342">
    <property type="entry name" value="CBS_dom_sf"/>
</dbReference>
<keyword evidence="5" id="KW-1185">Reference proteome</keyword>
<dbReference type="PROSITE" id="PS51371">
    <property type="entry name" value="CBS"/>
    <property type="match status" value="2"/>
</dbReference>
<proteinExistence type="predicted"/>
<name>A0A3D9N5S3_9FLAO</name>
<feature type="domain" description="CBS" evidence="3">
    <location>
        <begin position="11"/>
        <end position="67"/>
    </location>
</feature>
<evidence type="ECO:0000313" key="5">
    <source>
        <dbReference type="Proteomes" id="UP000256919"/>
    </source>
</evidence>
<dbReference type="OrthoDB" id="1119899at2"/>
<sequence>MKNIQSVSTIMSTKIITLKKDDELETAELLFKRHKIRHIPVVKDETILGMLSYTDLLRISFADAVDETETEIEALVYNMFTIEQVMAKNVITVSSDASIKDVAMILAQKEFHALPVVDDDRLVGIVTTTDLINYLLKEL</sequence>
<keyword evidence="1 2" id="KW-0129">CBS domain</keyword>
<dbReference type="InterPro" id="IPR000644">
    <property type="entry name" value="CBS_dom"/>
</dbReference>
<dbReference type="SMART" id="SM00116">
    <property type="entry name" value="CBS"/>
    <property type="match status" value="2"/>
</dbReference>
<dbReference type="Pfam" id="PF00571">
    <property type="entry name" value="CBS"/>
    <property type="match status" value="2"/>
</dbReference>
<protein>
    <submittedName>
        <fullName evidence="4">CBS domain protein</fullName>
    </submittedName>
</protein>
<dbReference type="AlphaFoldDB" id="A0A3D9N5S3"/>
<comment type="caution">
    <text evidence="4">The sequence shown here is derived from an EMBL/GenBank/DDBJ whole genome shotgun (WGS) entry which is preliminary data.</text>
</comment>
<evidence type="ECO:0000256" key="2">
    <source>
        <dbReference type="PROSITE-ProRule" id="PRU00703"/>
    </source>
</evidence>
<organism evidence="4 5">
    <name type="scientific">Winogradskyella pacifica</name>
    <dbReference type="NCBI Taxonomy" id="664642"/>
    <lineage>
        <taxon>Bacteria</taxon>
        <taxon>Pseudomonadati</taxon>
        <taxon>Bacteroidota</taxon>
        <taxon>Flavobacteriia</taxon>
        <taxon>Flavobacteriales</taxon>
        <taxon>Flavobacteriaceae</taxon>
        <taxon>Winogradskyella</taxon>
    </lineage>
</organism>
<dbReference type="Gene3D" id="3.10.580.10">
    <property type="entry name" value="CBS-domain"/>
    <property type="match status" value="1"/>
</dbReference>
<accession>A0A3D9N5S3</accession>
<evidence type="ECO:0000259" key="3">
    <source>
        <dbReference type="PROSITE" id="PS51371"/>
    </source>
</evidence>
<dbReference type="CDD" id="cd04584">
    <property type="entry name" value="CBS_pair_AcuB_like"/>
    <property type="match status" value="1"/>
</dbReference>
<dbReference type="PANTHER" id="PTHR43080">
    <property type="entry name" value="CBS DOMAIN-CONTAINING PROTEIN CBSX3, MITOCHONDRIAL"/>
    <property type="match status" value="1"/>
</dbReference>
<dbReference type="SUPFAM" id="SSF54631">
    <property type="entry name" value="CBS-domain pair"/>
    <property type="match status" value="1"/>
</dbReference>